<sequence>MDTRLRQRGRSLLTSVVLAVSGFLLGSFVVFLTAQSLILVGVNVVNAPAVQLVISTVMLQGVTFGLLAIGYLKLSGLGFDFLALRRPTIRDAGWIVGGLFIFFILYVGMNLIISTLSVPVAENRVAQIGGQNPDVLLLLVPFSLLLIGPGEELLFRGLIQGTLRRAFQPISSIFLSSAIFAVSHATALSGDGQLTYMAIVFVLALVLGATYEYAENLVIPAVIHGIYNAALFSALYIQIIYSPL</sequence>
<evidence type="ECO:0000313" key="4">
    <source>
        <dbReference type="Proteomes" id="UP000705823"/>
    </source>
</evidence>
<feature type="transmembrane region" description="Helical" evidence="1">
    <location>
        <begin position="52"/>
        <end position="72"/>
    </location>
</feature>
<evidence type="ECO:0000313" key="3">
    <source>
        <dbReference type="EMBL" id="TQQ78748.1"/>
    </source>
</evidence>
<keyword evidence="4" id="KW-1185">Reference proteome</keyword>
<dbReference type="InterPro" id="IPR003675">
    <property type="entry name" value="Rce1/LyrA-like_dom"/>
</dbReference>
<dbReference type="Proteomes" id="UP000705823">
    <property type="component" value="Unassembled WGS sequence"/>
</dbReference>
<comment type="caution">
    <text evidence="3">The sequence shown here is derived from an EMBL/GenBank/DDBJ whole genome shotgun (WGS) entry which is preliminary data.</text>
</comment>
<evidence type="ECO:0000259" key="2">
    <source>
        <dbReference type="Pfam" id="PF02517"/>
    </source>
</evidence>
<name>A0A8J8PA16_9EURY</name>
<keyword evidence="3" id="KW-0378">Hydrolase</keyword>
<evidence type="ECO:0000256" key="1">
    <source>
        <dbReference type="SAM" id="Phobius"/>
    </source>
</evidence>
<keyword evidence="1" id="KW-0812">Transmembrane</keyword>
<feature type="transmembrane region" description="Helical" evidence="1">
    <location>
        <begin position="12"/>
        <end position="32"/>
    </location>
</feature>
<dbReference type="OrthoDB" id="275779at2157"/>
<dbReference type="GO" id="GO:0008237">
    <property type="term" value="F:metallopeptidase activity"/>
    <property type="evidence" value="ECO:0007669"/>
    <property type="project" value="UniProtKB-KW"/>
</dbReference>
<accession>A0A8J8PA16</accession>
<proteinExistence type="predicted"/>
<gene>
    <name evidence="3" type="ORF">EGH24_12960</name>
</gene>
<reference evidence="3" key="1">
    <citation type="submission" date="2019-02" db="EMBL/GenBank/DDBJ databases">
        <title>Halonotius sp. a new haloarchaeum isolated from saline soil.</title>
        <authorList>
            <person name="Duran-Viseras A."/>
            <person name="Sanchez-Porro C."/>
            <person name="Ventosa A."/>
        </authorList>
    </citation>
    <scope>NUCLEOTIDE SEQUENCE</scope>
    <source>
        <strain evidence="3">F15B</strain>
    </source>
</reference>
<keyword evidence="3" id="KW-0645">Protease</keyword>
<feature type="transmembrane region" description="Helical" evidence="1">
    <location>
        <begin position="221"/>
        <end position="241"/>
    </location>
</feature>
<feature type="transmembrane region" description="Helical" evidence="1">
    <location>
        <begin position="194"/>
        <end position="214"/>
    </location>
</feature>
<dbReference type="EMBL" id="RKLU01000008">
    <property type="protein sequence ID" value="TQQ78748.1"/>
    <property type="molecule type" value="Genomic_DNA"/>
</dbReference>
<keyword evidence="1" id="KW-0472">Membrane</keyword>
<keyword evidence="3" id="KW-0482">Metalloprotease</keyword>
<dbReference type="GO" id="GO:0080120">
    <property type="term" value="P:CAAX-box protein maturation"/>
    <property type="evidence" value="ECO:0007669"/>
    <property type="project" value="UniProtKB-ARBA"/>
</dbReference>
<feature type="domain" description="CAAX prenyl protease 2/Lysostaphin resistance protein A-like" evidence="2">
    <location>
        <begin position="136"/>
        <end position="229"/>
    </location>
</feature>
<feature type="transmembrane region" description="Helical" evidence="1">
    <location>
        <begin position="92"/>
        <end position="115"/>
    </location>
</feature>
<dbReference type="RefSeq" id="WP_142980561.1">
    <property type="nucleotide sequence ID" value="NZ_RKLU01000008.1"/>
</dbReference>
<dbReference type="AlphaFoldDB" id="A0A8J8PA16"/>
<feature type="transmembrane region" description="Helical" evidence="1">
    <location>
        <begin position="167"/>
        <end position="188"/>
    </location>
</feature>
<keyword evidence="1" id="KW-1133">Transmembrane helix</keyword>
<protein>
    <submittedName>
        <fullName evidence="3">CPBP family intramembrane metalloprotease</fullName>
    </submittedName>
</protein>
<organism evidence="3 4">
    <name type="scientific">Halonotius terrestris</name>
    <dbReference type="NCBI Taxonomy" id="2487750"/>
    <lineage>
        <taxon>Archaea</taxon>
        <taxon>Methanobacteriati</taxon>
        <taxon>Methanobacteriota</taxon>
        <taxon>Stenosarchaea group</taxon>
        <taxon>Halobacteria</taxon>
        <taxon>Halobacteriales</taxon>
        <taxon>Haloferacaceae</taxon>
        <taxon>Halonotius</taxon>
    </lineage>
</organism>
<dbReference type="GO" id="GO:0004175">
    <property type="term" value="F:endopeptidase activity"/>
    <property type="evidence" value="ECO:0007669"/>
    <property type="project" value="UniProtKB-ARBA"/>
</dbReference>
<feature type="transmembrane region" description="Helical" evidence="1">
    <location>
        <begin position="135"/>
        <end position="155"/>
    </location>
</feature>
<dbReference type="Pfam" id="PF02517">
    <property type="entry name" value="Rce1-like"/>
    <property type="match status" value="1"/>
</dbReference>